<dbReference type="GO" id="GO:0043171">
    <property type="term" value="P:peptide catabolic process"/>
    <property type="evidence" value="ECO:0007669"/>
    <property type="project" value="TreeGrafter"/>
</dbReference>
<organism evidence="3 4">
    <name type="scientific">Spirosoma endbachense</name>
    <dbReference type="NCBI Taxonomy" id="2666025"/>
    <lineage>
        <taxon>Bacteria</taxon>
        <taxon>Pseudomonadati</taxon>
        <taxon>Bacteroidota</taxon>
        <taxon>Cytophagia</taxon>
        <taxon>Cytophagales</taxon>
        <taxon>Cytophagaceae</taxon>
        <taxon>Spirosoma</taxon>
    </lineage>
</organism>
<feature type="transmembrane region" description="Helical" evidence="1">
    <location>
        <begin position="401"/>
        <end position="425"/>
    </location>
</feature>
<feature type="transmembrane region" description="Helical" evidence="1">
    <location>
        <begin position="101"/>
        <end position="126"/>
    </location>
</feature>
<dbReference type="GO" id="GO:0016020">
    <property type="term" value="C:membrane"/>
    <property type="evidence" value="ECO:0007669"/>
    <property type="project" value="TreeGrafter"/>
</dbReference>
<dbReference type="GO" id="GO:0070006">
    <property type="term" value="F:metalloaminopeptidase activity"/>
    <property type="evidence" value="ECO:0007669"/>
    <property type="project" value="TreeGrafter"/>
</dbReference>
<evidence type="ECO:0000256" key="1">
    <source>
        <dbReference type="SAM" id="Phobius"/>
    </source>
</evidence>
<dbReference type="GO" id="GO:0005737">
    <property type="term" value="C:cytoplasm"/>
    <property type="evidence" value="ECO:0007669"/>
    <property type="project" value="TreeGrafter"/>
</dbReference>
<feature type="transmembrane region" description="Helical" evidence="1">
    <location>
        <begin position="523"/>
        <end position="542"/>
    </location>
</feature>
<dbReference type="Proteomes" id="UP000464577">
    <property type="component" value="Chromosome"/>
</dbReference>
<dbReference type="EMBL" id="CP045997">
    <property type="protein sequence ID" value="QHV96895.1"/>
    <property type="molecule type" value="Genomic_DNA"/>
</dbReference>
<evidence type="ECO:0000259" key="2">
    <source>
        <dbReference type="Pfam" id="PF01433"/>
    </source>
</evidence>
<dbReference type="GO" id="GO:0042277">
    <property type="term" value="F:peptide binding"/>
    <property type="evidence" value="ECO:0007669"/>
    <property type="project" value="TreeGrafter"/>
</dbReference>
<dbReference type="InterPro" id="IPR014782">
    <property type="entry name" value="Peptidase_M1_dom"/>
</dbReference>
<evidence type="ECO:0000313" key="3">
    <source>
        <dbReference type="EMBL" id="QHV96895.1"/>
    </source>
</evidence>
<dbReference type="InterPro" id="IPR050344">
    <property type="entry name" value="Peptidase_M1_aminopeptidases"/>
</dbReference>
<dbReference type="AlphaFoldDB" id="A0A6P1VVW6"/>
<feature type="transmembrane region" description="Helical" evidence="1">
    <location>
        <begin position="363"/>
        <end position="380"/>
    </location>
</feature>
<keyword evidence="4" id="KW-1185">Reference proteome</keyword>
<feature type="transmembrane region" description="Helical" evidence="1">
    <location>
        <begin position="50"/>
        <end position="75"/>
    </location>
</feature>
<dbReference type="Pfam" id="PF01433">
    <property type="entry name" value="Peptidase_M1"/>
    <property type="match status" value="1"/>
</dbReference>
<gene>
    <name evidence="3" type="ORF">GJR95_18620</name>
</gene>
<feature type="transmembrane region" description="Helical" evidence="1">
    <location>
        <begin position="445"/>
        <end position="463"/>
    </location>
</feature>
<dbReference type="InterPro" id="IPR027268">
    <property type="entry name" value="Peptidase_M4/M1_CTD_sf"/>
</dbReference>
<feature type="transmembrane region" description="Helical" evidence="1">
    <location>
        <begin position="171"/>
        <end position="189"/>
    </location>
</feature>
<feature type="transmembrane region" description="Helical" evidence="1">
    <location>
        <begin position="247"/>
        <end position="266"/>
    </location>
</feature>
<evidence type="ECO:0000313" key="4">
    <source>
        <dbReference type="Proteomes" id="UP000464577"/>
    </source>
</evidence>
<dbReference type="Gene3D" id="1.10.390.10">
    <property type="entry name" value="Neutral Protease Domain 2"/>
    <property type="match status" value="1"/>
</dbReference>
<feature type="transmembrane region" description="Helical" evidence="1">
    <location>
        <begin position="316"/>
        <end position="335"/>
    </location>
</feature>
<dbReference type="GO" id="GO:0005615">
    <property type="term" value="C:extracellular space"/>
    <property type="evidence" value="ECO:0007669"/>
    <property type="project" value="TreeGrafter"/>
</dbReference>
<dbReference type="KEGG" id="senf:GJR95_18620"/>
<reference evidence="3 4" key="1">
    <citation type="submission" date="2019-11" db="EMBL/GenBank/DDBJ databases">
        <title>Spirosoma endbachense sp. nov., isolated from a natural salt meadow.</title>
        <authorList>
            <person name="Rojas J."/>
            <person name="Ambika Manirajan B."/>
            <person name="Ratering S."/>
            <person name="Suarez C."/>
            <person name="Geissler-Plaum R."/>
            <person name="Schnell S."/>
        </authorList>
    </citation>
    <scope>NUCLEOTIDE SEQUENCE [LARGE SCALE GENOMIC DNA]</scope>
    <source>
        <strain evidence="3 4">I-24</strain>
    </source>
</reference>
<proteinExistence type="predicted"/>
<name>A0A6P1VVW6_9BACT</name>
<keyword evidence="1" id="KW-0472">Membrane</keyword>
<keyword evidence="1" id="KW-0812">Transmembrane</keyword>
<dbReference type="SUPFAM" id="SSF55486">
    <property type="entry name" value="Metalloproteases ('zincins'), catalytic domain"/>
    <property type="match status" value="1"/>
</dbReference>
<keyword evidence="1" id="KW-1133">Transmembrane helix</keyword>
<dbReference type="GO" id="GO:0008270">
    <property type="term" value="F:zinc ion binding"/>
    <property type="evidence" value="ECO:0007669"/>
    <property type="project" value="InterPro"/>
</dbReference>
<feature type="transmembrane region" description="Helical" evidence="1">
    <location>
        <begin position="563"/>
        <end position="584"/>
    </location>
</feature>
<sequence>MLGVLLPFEIRYHLRQISFRAAAILFFGLGILAIQGSYGGEEVHKNSPYAITVIVGLLSLCSIFASTIFCANVVLRDTTYKMDAIVFTTAVGRLPYFGVRFLGLLLAVFLLLCLSLLGMAAGSVLLDSGQSGPFRFDYFWQPLLVFGLPNVLFSSSLIFCTAMLSQNVRAIYVAGVLLYILYWSASILGNSPLLATSSLKIAEPDPLPLLLDPFGLAAFFGEARLWSDWQRNTQLFPLRNVFLLNRLLWTAFAGILLTVSYQYFTFRLHLPAQTRQKTRQESVNLVRYSPYQVHPQGYAFGWITFLSQLKLEIISLVKHIPFMVMLLLWIFLFAIELNDTLFSGSYGIRTYPATGVIIDELRSMRLAMLLIIFYAAELLGRERAATMQELIYSTPVFTSSLWGAKCVTLGVLVVILVSTNIGIGIAVQLSNGYFTIELPSYLTLYYYSGLPLFLFAVLAVFIQTITPNKYLGMLLSMLVAFCIVFSRRLGIEHYLLRYATVPELTYSYLNGFGHFANAFNWYMLYWGAFAVVLSLLTIGLWQNGQYNTGWQRVNSIGSHWGKLSAYLGAAAVLLWLFTGSKIYYDTNVVGNYKSTAAKLDWQLRYERQFKPFSRRSQPIIKAVITDIALYPKDGKYTVKGSYRLKNESTEPMSTVWVGIDPEVTSCRLSIQGARQTRNAEFNQYWFILQKPLVPGAEVTLHFSMEVIRSGFMPFNSEHAVVENGTYIELEKYVPFLGYNSRFETDDAKARKKSGLPSQSIPVPADNRYHLIDLETTVSTEPDQYVVTVGDLQKSWIADQRRYFEYKTTAPINFMFALSSARYTIKKETYKGVELSICYQDGRTHNMASMMQAMKDAMDYCNSNFSHYPLKHFTLAEIPHYKGAATAYPGLIFSAERINFLSDFRNTDNVNFGYAIVAHEVSHQWWANKVAPVNGPGDGLLTESLAKYTEAMVVEKSFGKMLLRNYLQTDNGLYFSMRNSDGKELPLAQATDQPYVYYQKGGLVLYAIKETLGEANLNRALQRLIEKHAYPATKATPDDLIHELYQEATATQARRIDDLLKKVIVYSMKVTVVSCESLVNCQFRLTLRINMGKTEQGSNKPLLPDDAIDIALFDRKPEEWDQHLKPLYLQKHHFSNGETLLTLTINKKPQSVAIDPYGYMLDENQADNRQEVRFGK</sequence>
<accession>A0A6P1VVW6</accession>
<feature type="transmembrane region" description="Helical" evidence="1">
    <location>
        <begin position="138"/>
        <end position="164"/>
    </location>
</feature>
<feature type="domain" description="Peptidase M1 membrane alanine aminopeptidase" evidence="2">
    <location>
        <begin position="850"/>
        <end position="1048"/>
    </location>
</feature>
<dbReference type="PANTHER" id="PTHR11533">
    <property type="entry name" value="PROTEASE M1 ZINC METALLOPROTEASE"/>
    <property type="match status" value="1"/>
</dbReference>
<feature type="transmembrane region" description="Helical" evidence="1">
    <location>
        <begin position="21"/>
        <end position="38"/>
    </location>
</feature>
<protein>
    <recommendedName>
        <fullName evidence="2">Peptidase M1 membrane alanine aminopeptidase domain-containing protein</fullName>
    </recommendedName>
</protein>
<feature type="transmembrane region" description="Helical" evidence="1">
    <location>
        <begin position="470"/>
        <end position="489"/>
    </location>
</feature>
<dbReference type="PANTHER" id="PTHR11533:SF174">
    <property type="entry name" value="PUROMYCIN-SENSITIVE AMINOPEPTIDASE-RELATED"/>
    <property type="match status" value="1"/>
</dbReference>